<feature type="domain" description="Calcineurin-like phosphoesterase" evidence="6">
    <location>
        <begin position="8"/>
        <end position="205"/>
    </location>
</feature>
<evidence type="ECO:0000313" key="7">
    <source>
        <dbReference type="EMBL" id="SFW20650.1"/>
    </source>
</evidence>
<dbReference type="GO" id="GO:0046872">
    <property type="term" value="F:metal ion binding"/>
    <property type="evidence" value="ECO:0007669"/>
    <property type="project" value="UniProtKB-KW"/>
</dbReference>
<dbReference type="InterPro" id="IPR029052">
    <property type="entry name" value="Metallo-depent_PP-like"/>
</dbReference>
<keyword evidence="3" id="KW-0479">Metal-binding</keyword>
<dbReference type="RefSeq" id="WP_072315831.1">
    <property type="nucleotide sequence ID" value="NZ_FPJE01000002.1"/>
</dbReference>
<evidence type="ECO:0000256" key="4">
    <source>
        <dbReference type="ARBA" id="ARBA00023136"/>
    </source>
</evidence>
<dbReference type="SUPFAM" id="SSF56300">
    <property type="entry name" value="Metallo-dependent phosphatases"/>
    <property type="match status" value="1"/>
</dbReference>
<keyword evidence="5" id="KW-0464">Manganese</keyword>
<organism evidence="7 8">
    <name type="scientific">Sinomicrobium oceani</name>
    <dbReference type="NCBI Taxonomy" id="1150368"/>
    <lineage>
        <taxon>Bacteria</taxon>
        <taxon>Pseudomonadati</taxon>
        <taxon>Bacteroidota</taxon>
        <taxon>Flavobacteriia</taxon>
        <taxon>Flavobacteriales</taxon>
        <taxon>Flavobacteriaceae</taxon>
        <taxon>Sinomicrobium</taxon>
    </lineage>
</organism>
<dbReference type="PANTHER" id="PTHR34990:SF2">
    <property type="entry name" value="BLL8164 PROTEIN"/>
    <property type="match status" value="1"/>
</dbReference>
<evidence type="ECO:0000259" key="6">
    <source>
        <dbReference type="Pfam" id="PF00149"/>
    </source>
</evidence>
<dbReference type="GO" id="GO:0008758">
    <property type="term" value="F:UDP-2,3-diacylglucosamine hydrolase activity"/>
    <property type="evidence" value="ECO:0007669"/>
    <property type="project" value="TreeGrafter"/>
</dbReference>
<name>A0A1K1MBV5_9FLAO</name>
<keyword evidence="2" id="KW-0997">Cell inner membrane</keyword>
<dbReference type="STRING" id="1150368.SAMN02927921_00548"/>
<dbReference type="Proteomes" id="UP000182248">
    <property type="component" value="Unassembled WGS sequence"/>
</dbReference>
<dbReference type="PANTHER" id="PTHR34990">
    <property type="entry name" value="UDP-2,3-DIACYLGLUCOSAMINE HYDROLASE-RELATED"/>
    <property type="match status" value="1"/>
</dbReference>
<evidence type="ECO:0000256" key="2">
    <source>
        <dbReference type="ARBA" id="ARBA00022519"/>
    </source>
</evidence>
<keyword evidence="8" id="KW-1185">Reference proteome</keyword>
<dbReference type="GO" id="GO:0009245">
    <property type="term" value="P:lipid A biosynthetic process"/>
    <property type="evidence" value="ECO:0007669"/>
    <property type="project" value="TreeGrafter"/>
</dbReference>
<dbReference type="CDD" id="cd07398">
    <property type="entry name" value="MPP_YbbF-LpxH"/>
    <property type="match status" value="1"/>
</dbReference>
<dbReference type="Pfam" id="PF00149">
    <property type="entry name" value="Metallophos"/>
    <property type="match status" value="1"/>
</dbReference>
<keyword evidence="1" id="KW-1003">Cell membrane</keyword>
<sequence>MKKRKVEIVVISDVHLGTYGCHAGELLSYLNSINPEKLILNGDIIDIWQFRKRYFPKKHLQVIKKIIDLSTKGTQVYYITGNHDEMLRKFSDVTMGNIAIVDKLSLKLDGKKAWIFHGDVFDASIQHTKWIAKLGGWGYDFLILLNGLINWGLVKMGKEKYSLSKKIKNSVKKAVKYINDFEKVAADLAIQNGYKYVICGHIHQPKMIRKVNKHGTCLYLNSGDWVENLTALEYHKKHWELYSFNEDKLSPFYTDEDLKSMSYKDLLAAITITGKK</sequence>
<dbReference type="GO" id="GO:0016020">
    <property type="term" value="C:membrane"/>
    <property type="evidence" value="ECO:0007669"/>
    <property type="project" value="GOC"/>
</dbReference>
<evidence type="ECO:0000256" key="5">
    <source>
        <dbReference type="ARBA" id="ARBA00023211"/>
    </source>
</evidence>
<evidence type="ECO:0000256" key="1">
    <source>
        <dbReference type="ARBA" id="ARBA00022475"/>
    </source>
</evidence>
<dbReference type="InterPro" id="IPR043461">
    <property type="entry name" value="LpxH-like"/>
</dbReference>
<proteinExistence type="predicted"/>
<dbReference type="EMBL" id="FPJE01000002">
    <property type="protein sequence ID" value="SFW20650.1"/>
    <property type="molecule type" value="Genomic_DNA"/>
</dbReference>
<dbReference type="Gene3D" id="3.60.21.10">
    <property type="match status" value="1"/>
</dbReference>
<reference evidence="7 8" key="1">
    <citation type="submission" date="2016-11" db="EMBL/GenBank/DDBJ databases">
        <authorList>
            <person name="Jaros S."/>
            <person name="Januszkiewicz K."/>
            <person name="Wedrychowicz H."/>
        </authorList>
    </citation>
    <scope>NUCLEOTIDE SEQUENCE [LARGE SCALE GENOMIC DNA]</scope>
    <source>
        <strain evidence="7 8">CGMCC 1.12145</strain>
    </source>
</reference>
<gene>
    <name evidence="7" type="ORF">SAMN02927921_00548</name>
</gene>
<dbReference type="OrthoDB" id="9802481at2"/>
<dbReference type="AlphaFoldDB" id="A0A1K1MBV5"/>
<accession>A0A1K1MBV5</accession>
<evidence type="ECO:0000313" key="8">
    <source>
        <dbReference type="Proteomes" id="UP000182248"/>
    </source>
</evidence>
<protein>
    <submittedName>
        <fullName evidence="7">UDP-2,3-diacylglucosamine pyrophosphatase LpxH</fullName>
    </submittedName>
</protein>
<keyword evidence="4" id="KW-0472">Membrane</keyword>
<evidence type="ECO:0000256" key="3">
    <source>
        <dbReference type="ARBA" id="ARBA00022723"/>
    </source>
</evidence>
<dbReference type="InterPro" id="IPR004843">
    <property type="entry name" value="Calcineurin-like_PHP"/>
</dbReference>